<keyword evidence="3" id="KW-1185">Reference proteome</keyword>
<accession>G8NQF8</accession>
<dbReference type="Proteomes" id="UP000007113">
    <property type="component" value="Chromosome"/>
</dbReference>
<dbReference type="HOGENOM" id="CLU_1989488_0_0_0"/>
<dbReference type="KEGG" id="gma:AciX8_1769"/>
<evidence type="ECO:0000313" key="3">
    <source>
        <dbReference type="Proteomes" id="UP000007113"/>
    </source>
</evidence>
<keyword evidence="1" id="KW-0812">Transmembrane</keyword>
<evidence type="ECO:0000256" key="1">
    <source>
        <dbReference type="SAM" id="Phobius"/>
    </source>
</evidence>
<feature type="transmembrane region" description="Helical" evidence="1">
    <location>
        <begin position="14"/>
        <end position="36"/>
    </location>
</feature>
<keyword evidence="1" id="KW-1133">Transmembrane helix</keyword>
<name>G8NQF8_GRAMM</name>
<dbReference type="EMBL" id="CP003130">
    <property type="protein sequence ID" value="AEU36107.1"/>
    <property type="molecule type" value="Genomic_DNA"/>
</dbReference>
<keyword evidence="1" id="KW-0472">Membrane</keyword>
<reference evidence="2 3" key="1">
    <citation type="submission" date="2011-11" db="EMBL/GenBank/DDBJ databases">
        <title>Complete sequence of Granulicella mallensis MP5ACTX8.</title>
        <authorList>
            <consortium name="US DOE Joint Genome Institute"/>
            <person name="Lucas S."/>
            <person name="Copeland A."/>
            <person name="Lapidus A."/>
            <person name="Cheng J.-F."/>
            <person name="Goodwin L."/>
            <person name="Pitluck S."/>
            <person name="Peters L."/>
            <person name="Lu M."/>
            <person name="Detter J.C."/>
            <person name="Han C."/>
            <person name="Tapia R."/>
            <person name="Land M."/>
            <person name="Hauser L."/>
            <person name="Kyrpides N."/>
            <person name="Ivanova N."/>
            <person name="Mikhailova N."/>
            <person name="Pagani I."/>
            <person name="Rawat S."/>
            <person name="Mannisto M."/>
            <person name="Haggblom M."/>
            <person name="Woyke T."/>
        </authorList>
    </citation>
    <scope>NUCLEOTIDE SEQUENCE [LARGE SCALE GENOMIC DNA]</scope>
    <source>
        <strain evidence="3">ATCC BAA-1857 / DSM 23137 / MP5ACTX8</strain>
    </source>
</reference>
<proteinExistence type="predicted"/>
<protein>
    <submittedName>
        <fullName evidence="2">Uncharacterized protein</fullName>
    </submittedName>
</protein>
<evidence type="ECO:0000313" key="2">
    <source>
        <dbReference type="EMBL" id="AEU36107.1"/>
    </source>
</evidence>
<sequence length="125" mass="14156">MHIFRLLWPYARNAWGTTVAVVTILVAIYHGPRALFESYDWYMDRFVDYKVKDFLDAQITKASFTHPSGGRSQTAGTKTVSEIAQATGLSEKRVLGCLGRLKRKKHVAHETGEYWKVEIPPLTSA</sequence>
<gene>
    <name evidence="2" type="ordered locus">AciX8_1769</name>
</gene>
<dbReference type="AlphaFoldDB" id="G8NQF8"/>
<organism evidence="2 3">
    <name type="scientific">Granulicella mallensis (strain ATCC BAA-1857 / DSM 23137 / MP5ACTX8)</name>
    <dbReference type="NCBI Taxonomy" id="682795"/>
    <lineage>
        <taxon>Bacteria</taxon>
        <taxon>Pseudomonadati</taxon>
        <taxon>Acidobacteriota</taxon>
        <taxon>Terriglobia</taxon>
        <taxon>Terriglobales</taxon>
        <taxon>Acidobacteriaceae</taxon>
        <taxon>Granulicella</taxon>
    </lineage>
</organism>